<dbReference type="Pfam" id="PF00535">
    <property type="entry name" value="Glycos_transf_2"/>
    <property type="match status" value="1"/>
</dbReference>
<dbReference type="EMBL" id="VGJX01000839">
    <property type="protein sequence ID" value="MBM3276054.1"/>
    <property type="molecule type" value="Genomic_DNA"/>
</dbReference>
<dbReference type="InterPro" id="IPR001173">
    <property type="entry name" value="Glyco_trans_2-like"/>
</dbReference>
<accession>A0A937X542</accession>
<dbReference type="SUPFAM" id="SSF53448">
    <property type="entry name" value="Nucleotide-diphospho-sugar transferases"/>
    <property type="match status" value="1"/>
</dbReference>
<evidence type="ECO:0000259" key="1">
    <source>
        <dbReference type="Pfam" id="PF00535"/>
    </source>
</evidence>
<name>A0A937X542_9BACT</name>
<evidence type="ECO:0000313" key="3">
    <source>
        <dbReference type="Proteomes" id="UP000703893"/>
    </source>
</evidence>
<sequence length="149" mass="16247">MSTRVSIVIPVYNGANYLREAIDSALAQTHPDVEVLVVNDGSTDGGATDAIARSYGDRIRYLDKENGGVSSALNLGIANATGDYISWLSHDDVFLPEKISRSLEALERTDPRTIIYTDIEMIDEAGRTLLVRKVADLEARGAGRICVRH</sequence>
<evidence type="ECO:0000313" key="2">
    <source>
        <dbReference type="EMBL" id="MBM3276054.1"/>
    </source>
</evidence>
<comment type="caution">
    <text evidence="2">The sequence shown here is derived from an EMBL/GenBank/DDBJ whole genome shotgun (WGS) entry which is preliminary data.</text>
</comment>
<dbReference type="PANTHER" id="PTHR22916:SF3">
    <property type="entry name" value="UDP-GLCNAC:BETAGAL BETA-1,3-N-ACETYLGLUCOSAMINYLTRANSFERASE-LIKE PROTEIN 1"/>
    <property type="match status" value="1"/>
</dbReference>
<dbReference type="GO" id="GO:0016758">
    <property type="term" value="F:hexosyltransferase activity"/>
    <property type="evidence" value="ECO:0007669"/>
    <property type="project" value="UniProtKB-ARBA"/>
</dbReference>
<dbReference type="InterPro" id="IPR029044">
    <property type="entry name" value="Nucleotide-diphossugar_trans"/>
</dbReference>
<dbReference type="Gene3D" id="3.90.550.10">
    <property type="entry name" value="Spore Coat Polysaccharide Biosynthesis Protein SpsA, Chain A"/>
    <property type="match status" value="1"/>
</dbReference>
<reference evidence="2 3" key="1">
    <citation type="submission" date="2019-03" db="EMBL/GenBank/DDBJ databases">
        <title>Lake Tanganyika Metagenome-Assembled Genomes (MAGs).</title>
        <authorList>
            <person name="Tran P."/>
        </authorList>
    </citation>
    <scope>NUCLEOTIDE SEQUENCE [LARGE SCALE GENOMIC DNA]</scope>
    <source>
        <strain evidence="2">K_DeepCast_65m_m2_236</strain>
    </source>
</reference>
<proteinExistence type="predicted"/>
<dbReference type="CDD" id="cd00761">
    <property type="entry name" value="Glyco_tranf_GTA_type"/>
    <property type="match status" value="1"/>
</dbReference>
<gene>
    <name evidence="2" type="ORF">FJZ00_12955</name>
</gene>
<dbReference type="PANTHER" id="PTHR22916">
    <property type="entry name" value="GLYCOSYLTRANSFERASE"/>
    <property type="match status" value="1"/>
</dbReference>
<protein>
    <submittedName>
        <fullName evidence="2">Glycosyltransferase family 2 protein</fullName>
    </submittedName>
</protein>
<dbReference type="Proteomes" id="UP000703893">
    <property type="component" value="Unassembled WGS sequence"/>
</dbReference>
<feature type="domain" description="Glycosyltransferase 2-like" evidence="1">
    <location>
        <begin position="6"/>
        <end position="115"/>
    </location>
</feature>
<dbReference type="AlphaFoldDB" id="A0A937X542"/>
<organism evidence="2 3">
    <name type="scientific">Candidatus Tanganyikabacteria bacterium</name>
    <dbReference type="NCBI Taxonomy" id="2961651"/>
    <lineage>
        <taxon>Bacteria</taxon>
        <taxon>Bacillati</taxon>
        <taxon>Candidatus Sericytochromatia</taxon>
        <taxon>Candidatus Tanganyikabacteria</taxon>
    </lineage>
</organism>